<keyword evidence="4 9" id="KW-0418">Kinase</keyword>
<evidence type="ECO:0000256" key="6">
    <source>
        <dbReference type="ARBA" id="ARBA00022842"/>
    </source>
</evidence>
<dbReference type="GO" id="GO:0005524">
    <property type="term" value="F:ATP binding"/>
    <property type="evidence" value="ECO:0007669"/>
    <property type="project" value="UniProtKB-UniRule"/>
</dbReference>
<feature type="binding site" evidence="9">
    <location>
        <position position="282"/>
    </location>
    <ligand>
        <name>K(+)</name>
        <dbReference type="ChEBI" id="CHEBI:29103"/>
    </ligand>
</feature>
<feature type="domain" description="Carbohydrate kinase PfkB" evidence="10">
    <location>
        <begin position="3"/>
        <end position="284"/>
    </location>
</feature>
<evidence type="ECO:0000256" key="4">
    <source>
        <dbReference type="ARBA" id="ARBA00022777"/>
    </source>
</evidence>
<keyword evidence="6 9" id="KW-0460">Magnesium</keyword>
<evidence type="ECO:0000313" key="11">
    <source>
        <dbReference type="EMBL" id="HIW99480.1"/>
    </source>
</evidence>
<evidence type="ECO:0000256" key="2">
    <source>
        <dbReference type="ARBA" id="ARBA00022723"/>
    </source>
</evidence>
<keyword evidence="7 9" id="KW-0630">Potassium</keyword>
<dbReference type="InterPro" id="IPR002139">
    <property type="entry name" value="Ribo/fructo_kinase"/>
</dbReference>
<keyword evidence="3 9" id="KW-0547">Nucleotide-binding</keyword>
<gene>
    <name evidence="9" type="primary">rbsK</name>
    <name evidence="11" type="ORF">H9871_04995</name>
</gene>
<dbReference type="GO" id="GO:0046872">
    <property type="term" value="F:metal ion binding"/>
    <property type="evidence" value="ECO:0007669"/>
    <property type="project" value="UniProtKB-KW"/>
</dbReference>
<keyword evidence="9" id="KW-0963">Cytoplasm</keyword>
<dbReference type="EC" id="2.7.1.15" evidence="9"/>
<keyword evidence="8 9" id="KW-0119">Carbohydrate metabolism</keyword>
<reference evidence="11" key="2">
    <citation type="submission" date="2021-04" db="EMBL/GenBank/DDBJ databases">
        <authorList>
            <person name="Gilroy R."/>
        </authorList>
    </citation>
    <scope>NUCLEOTIDE SEQUENCE</scope>
    <source>
        <strain evidence="11">ChiHejej3B27-3195</strain>
    </source>
</reference>
<comment type="caution">
    <text evidence="11">The sequence shown here is derived from an EMBL/GenBank/DDBJ whole genome shotgun (WGS) entry which is preliminary data.</text>
</comment>
<feature type="active site" description="Proton acceptor" evidence="9">
    <location>
        <position position="243"/>
    </location>
</feature>
<feature type="binding site" evidence="9">
    <location>
        <position position="179"/>
    </location>
    <ligand>
        <name>ATP</name>
        <dbReference type="ChEBI" id="CHEBI:30616"/>
    </ligand>
</feature>
<comment type="subunit">
    <text evidence="9">Homodimer.</text>
</comment>
<feature type="binding site" evidence="9">
    <location>
        <position position="276"/>
    </location>
    <ligand>
        <name>K(+)</name>
        <dbReference type="ChEBI" id="CHEBI:29103"/>
    </ligand>
</feature>
<dbReference type="InterPro" id="IPR011611">
    <property type="entry name" value="PfkB_dom"/>
</dbReference>
<comment type="cofactor">
    <cofactor evidence="9">
        <name>Mg(2+)</name>
        <dbReference type="ChEBI" id="CHEBI:18420"/>
    </cofactor>
    <text evidence="9">Requires a divalent cation, most likely magnesium in vivo, as an electrophilic catalyst to aid phosphoryl group transfer. It is the chelate of the metal and the nucleotide that is the actual substrate.</text>
</comment>
<feature type="binding site" evidence="9">
    <location>
        <position position="278"/>
    </location>
    <ligand>
        <name>K(+)</name>
        <dbReference type="ChEBI" id="CHEBI:29103"/>
    </ligand>
</feature>
<evidence type="ECO:0000256" key="3">
    <source>
        <dbReference type="ARBA" id="ARBA00022741"/>
    </source>
</evidence>
<dbReference type="CDD" id="cd01174">
    <property type="entry name" value="ribokinase"/>
    <property type="match status" value="1"/>
</dbReference>
<keyword evidence="1 9" id="KW-0808">Transferase</keyword>
<feature type="binding site" evidence="9">
    <location>
        <begin position="38"/>
        <end position="42"/>
    </location>
    <ligand>
        <name>substrate</name>
    </ligand>
</feature>
<feature type="binding site" evidence="9">
    <location>
        <position position="243"/>
    </location>
    <ligand>
        <name>substrate</name>
    </ligand>
</feature>
<dbReference type="PRINTS" id="PR00990">
    <property type="entry name" value="RIBOKINASE"/>
</dbReference>
<feature type="binding site" evidence="9">
    <location>
        <position position="136"/>
    </location>
    <ligand>
        <name>substrate</name>
    </ligand>
</feature>
<dbReference type="Gene3D" id="3.40.1190.20">
    <property type="match status" value="1"/>
</dbReference>
<comment type="pathway">
    <text evidence="9">Carbohydrate metabolism; D-ribose degradation; D-ribose 5-phosphate from beta-D-ribopyranose: step 2/2.</text>
</comment>
<dbReference type="GO" id="GO:0019303">
    <property type="term" value="P:D-ribose catabolic process"/>
    <property type="evidence" value="ECO:0007669"/>
    <property type="project" value="UniProtKB-UniRule"/>
</dbReference>
<comment type="function">
    <text evidence="9">Catalyzes the phosphorylation of ribose at O-5 in a reaction requiring ATP and magnesium. The resulting D-ribose-5-phosphate can then be used either for sythesis of nucleotides, histidine, and tryptophan, or as a component of the pentose phosphate pathway.</text>
</comment>
<reference evidence="11" key="1">
    <citation type="journal article" date="2021" name="PeerJ">
        <title>Extensive microbial diversity within the chicken gut microbiome revealed by metagenomics and culture.</title>
        <authorList>
            <person name="Gilroy R."/>
            <person name="Ravi A."/>
            <person name="Getino M."/>
            <person name="Pursley I."/>
            <person name="Horton D.L."/>
            <person name="Alikhan N.F."/>
            <person name="Baker D."/>
            <person name="Gharbi K."/>
            <person name="Hall N."/>
            <person name="Watson M."/>
            <person name="Adriaenssens E.M."/>
            <person name="Foster-Nyarko E."/>
            <person name="Jarju S."/>
            <person name="Secka A."/>
            <person name="Antonio M."/>
            <person name="Oren A."/>
            <person name="Chaudhuri R.R."/>
            <person name="La Ragione R."/>
            <person name="Hildebrand F."/>
            <person name="Pallen M.J."/>
        </authorList>
    </citation>
    <scope>NUCLEOTIDE SEQUENCE</scope>
    <source>
        <strain evidence="11">ChiHejej3B27-3195</strain>
    </source>
</reference>
<evidence type="ECO:0000256" key="7">
    <source>
        <dbReference type="ARBA" id="ARBA00022958"/>
    </source>
</evidence>
<dbReference type="InterPro" id="IPR011877">
    <property type="entry name" value="Ribokinase"/>
</dbReference>
<dbReference type="GO" id="GO:0004747">
    <property type="term" value="F:ribokinase activity"/>
    <property type="evidence" value="ECO:0007669"/>
    <property type="project" value="UniProtKB-UniRule"/>
</dbReference>
<dbReference type="EMBL" id="DXGD01000181">
    <property type="protein sequence ID" value="HIW99480.1"/>
    <property type="molecule type" value="Genomic_DNA"/>
</dbReference>
<organism evidence="11 12">
    <name type="scientific">Candidatus Nesterenkonia stercoripullorum</name>
    <dbReference type="NCBI Taxonomy" id="2838701"/>
    <lineage>
        <taxon>Bacteria</taxon>
        <taxon>Bacillati</taxon>
        <taxon>Actinomycetota</taxon>
        <taxon>Actinomycetes</taxon>
        <taxon>Micrococcales</taxon>
        <taxon>Micrococcaceae</taxon>
        <taxon>Nesterenkonia</taxon>
    </lineage>
</organism>
<dbReference type="HAMAP" id="MF_01987">
    <property type="entry name" value="Ribokinase"/>
    <property type="match status" value="1"/>
</dbReference>
<dbReference type="Proteomes" id="UP000824151">
    <property type="component" value="Unassembled WGS sequence"/>
</dbReference>
<evidence type="ECO:0000313" key="12">
    <source>
        <dbReference type="Proteomes" id="UP000824151"/>
    </source>
</evidence>
<name>A0A9D1S2B9_9MICC</name>
<feature type="binding site" evidence="9">
    <location>
        <begin position="209"/>
        <end position="214"/>
    </location>
    <ligand>
        <name>ATP</name>
        <dbReference type="ChEBI" id="CHEBI:30616"/>
    </ligand>
</feature>
<evidence type="ECO:0000256" key="5">
    <source>
        <dbReference type="ARBA" id="ARBA00022840"/>
    </source>
</evidence>
<dbReference type="Pfam" id="PF00294">
    <property type="entry name" value="PfkB"/>
    <property type="match status" value="1"/>
</dbReference>
<feature type="binding site" evidence="9">
    <location>
        <position position="273"/>
    </location>
    <ligand>
        <name>K(+)</name>
        <dbReference type="ChEBI" id="CHEBI:29103"/>
    </ligand>
</feature>
<accession>A0A9D1S2B9</accession>
<feature type="binding site" evidence="9">
    <location>
        <begin position="242"/>
        <end position="243"/>
    </location>
    <ligand>
        <name>ATP</name>
        <dbReference type="ChEBI" id="CHEBI:30616"/>
    </ligand>
</feature>
<comment type="similarity">
    <text evidence="9">Belongs to the carbohydrate kinase PfkB family. Ribokinase subfamily.</text>
</comment>
<dbReference type="PANTHER" id="PTHR10584:SF166">
    <property type="entry name" value="RIBOKINASE"/>
    <property type="match status" value="1"/>
</dbReference>
<evidence type="ECO:0000256" key="8">
    <source>
        <dbReference type="ARBA" id="ARBA00023277"/>
    </source>
</evidence>
<proteinExistence type="inferred from homology"/>
<feature type="binding site" evidence="9">
    <location>
        <position position="239"/>
    </location>
    <ligand>
        <name>K(+)</name>
        <dbReference type="ChEBI" id="CHEBI:29103"/>
    </ligand>
</feature>
<feature type="binding site" evidence="9">
    <location>
        <begin position="10"/>
        <end position="12"/>
    </location>
    <ligand>
        <name>substrate</name>
    </ligand>
</feature>
<sequence length="293" mass="29353">MSLIVMGSVNHDLTIDVAEFPGPGETILARGTQTATGGKSANQAVAGALAGVPVQIVARCGADPAGELARADLEEAGVDTTLLTPAEAQTGTALIHLRQDGENTITVIPGANTLLTSKDCPDQALGGARWLLLSLEVPLSTVLESAARARSAGVKVALNLSPSPVQPVSLAEVDLVIVNDGEARTLLGASPDELPDPAGSAGLETLVVTHGPRGASVYTAGTPSPVTVPGVPVRAVDTTGCGDAFAGVLVARLSAGDSMLAALDWATAFAAEAATRPGAQSSYPRDFVPAGQS</sequence>
<protein>
    <recommendedName>
        <fullName evidence="9">Ribokinase</fullName>
        <shortName evidence="9">RK</shortName>
        <ecNumber evidence="9">2.7.1.15</ecNumber>
    </recommendedName>
</protein>
<comment type="subcellular location">
    <subcellularLocation>
        <location evidence="9">Cytoplasm</location>
    </subcellularLocation>
</comment>
<comment type="activity regulation">
    <text evidence="9">Activated by a monovalent cation that binds near, but not in, the active site. The most likely occupant of the site in vivo is potassium. Ion binding induces a conformational change that may alter substrate affinity.</text>
</comment>
<comment type="caution">
    <text evidence="9">Lacks conserved residue(s) required for the propagation of feature annotation.</text>
</comment>
<evidence type="ECO:0000256" key="1">
    <source>
        <dbReference type="ARBA" id="ARBA00022679"/>
    </source>
</evidence>
<dbReference type="InterPro" id="IPR029056">
    <property type="entry name" value="Ribokinase-like"/>
</dbReference>
<keyword evidence="5 9" id="KW-0067">ATP-binding</keyword>
<evidence type="ECO:0000256" key="9">
    <source>
        <dbReference type="HAMAP-Rule" id="MF_01987"/>
    </source>
</evidence>
<dbReference type="AlphaFoldDB" id="A0A9D1S2B9"/>
<keyword evidence="2 9" id="KW-0479">Metal-binding</keyword>
<dbReference type="GO" id="GO:0005829">
    <property type="term" value="C:cytosol"/>
    <property type="evidence" value="ECO:0007669"/>
    <property type="project" value="TreeGrafter"/>
</dbReference>
<evidence type="ECO:0000259" key="10">
    <source>
        <dbReference type="Pfam" id="PF00294"/>
    </source>
</evidence>
<comment type="catalytic activity">
    <reaction evidence="9">
        <text>D-ribose + ATP = D-ribose 5-phosphate + ADP + H(+)</text>
        <dbReference type="Rhea" id="RHEA:13697"/>
        <dbReference type="ChEBI" id="CHEBI:15378"/>
        <dbReference type="ChEBI" id="CHEBI:30616"/>
        <dbReference type="ChEBI" id="CHEBI:47013"/>
        <dbReference type="ChEBI" id="CHEBI:78346"/>
        <dbReference type="ChEBI" id="CHEBI:456216"/>
        <dbReference type="EC" id="2.7.1.15"/>
    </reaction>
</comment>
<feature type="binding site" evidence="9">
    <location>
        <position position="237"/>
    </location>
    <ligand>
        <name>K(+)</name>
        <dbReference type="ChEBI" id="CHEBI:29103"/>
    </ligand>
</feature>
<dbReference type="PANTHER" id="PTHR10584">
    <property type="entry name" value="SUGAR KINASE"/>
    <property type="match status" value="1"/>
</dbReference>
<dbReference type="SUPFAM" id="SSF53613">
    <property type="entry name" value="Ribokinase-like"/>
    <property type="match status" value="1"/>
</dbReference>